<protein>
    <submittedName>
        <fullName evidence="2">Uncharacterized protein</fullName>
    </submittedName>
</protein>
<name>W1PLJ5_AMBTC</name>
<dbReference type="AlphaFoldDB" id="W1PLJ5"/>
<dbReference type="EMBL" id="KI392771">
    <property type="protein sequence ID" value="ERN10882.1"/>
    <property type="molecule type" value="Genomic_DNA"/>
</dbReference>
<keyword evidence="3" id="KW-1185">Reference proteome</keyword>
<evidence type="ECO:0000313" key="2">
    <source>
        <dbReference type="EMBL" id="ERN10882.1"/>
    </source>
</evidence>
<organism evidence="2 3">
    <name type="scientific">Amborella trichopoda</name>
    <dbReference type="NCBI Taxonomy" id="13333"/>
    <lineage>
        <taxon>Eukaryota</taxon>
        <taxon>Viridiplantae</taxon>
        <taxon>Streptophyta</taxon>
        <taxon>Embryophyta</taxon>
        <taxon>Tracheophyta</taxon>
        <taxon>Spermatophyta</taxon>
        <taxon>Magnoliopsida</taxon>
        <taxon>Amborellales</taxon>
        <taxon>Amborellaceae</taxon>
        <taxon>Amborella</taxon>
    </lineage>
</organism>
<dbReference type="HOGENOM" id="CLU_1689105_0_0_1"/>
<dbReference type="Proteomes" id="UP000017836">
    <property type="component" value="Unassembled WGS sequence"/>
</dbReference>
<reference evidence="3" key="1">
    <citation type="journal article" date="2013" name="Science">
        <title>The Amborella genome and the evolution of flowering plants.</title>
        <authorList>
            <consortium name="Amborella Genome Project"/>
        </authorList>
    </citation>
    <scope>NUCLEOTIDE SEQUENCE [LARGE SCALE GENOMIC DNA]</scope>
</reference>
<sequence>MGAKKMGRDGSQHCGRRVAERRDNGEKGWLRRLPLAFKWVKRGTKEIGLQIVDERREKIGRQEVWSLRDARVVGKVADGWWRKNGLRFGLLSEAAKKKKERAAKVANSGGRGGEDGQVGWVNEMVIGWTGARDGDGEDGAHETALGYAMRTATGRM</sequence>
<dbReference type="Gramene" id="ERN10882">
    <property type="protein sequence ID" value="ERN10882"/>
    <property type="gene ID" value="AMTR_s00167p00041230"/>
</dbReference>
<feature type="region of interest" description="Disordered" evidence="1">
    <location>
        <begin position="1"/>
        <end position="21"/>
    </location>
</feature>
<evidence type="ECO:0000313" key="3">
    <source>
        <dbReference type="Proteomes" id="UP000017836"/>
    </source>
</evidence>
<gene>
    <name evidence="2" type="ORF">AMTR_s00167p00041230</name>
</gene>
<proteinExistence type="predicted"/>
<evidence type="ECO:0000256" key="1">
    <source>
        <dbReference type="SAM" id="MobiDB-lite"/>
    </source>
</evidence>
<accession>W1PLJ5</accession>